<dbReference type="PROSITE" id="PS00211">
    <property type="entry name" value="ABC_TRANSPORTER_1"/>
    <property type="match status" value="1"/>
</dbReference>
<evidence type="ECO:0000256" key="1">
    <source>
        <dbReference type="ARBA" id="ARBA00004651"/>
    </source>
</evidence>
<dbReference type="SMART" id="SM00382">
    <property type="entry name" value="AAA"/>
    <property type="match status" value="1"/>
</dbReference>
<dbReference type="InterPro" id="IPR017871">
    <property type="entry name" value="ABC_transporter-like_CS"/>
</dbReference>
<dbReference type="GO" id="GO:0016887">
    <property type="term" value="F:ATP hydrolysis activity"/>
    <property type="evidence" value="ECO:0007669"/>
    <property type="project" value="InterPro"/>
</dbReference>
<evidence type="ECO:0000256" key="7">
    <source>
        <dbReference type="ARBA" id="ARBA00022989"/>
    </source>
</evidence>
<comment type="caution">
    <text evidence="10">The sequence shown here is derived from an EMBL/GenBank/DDBJ whole genome shotgun (WGS) entry which is preliminary data.</text>
</comment>
<dbReference type="InterPro" id="IPR039421">
    <property type="entry name" value="Type_1_exporter"/>
</dbReference>
<reference evidence="10" key="1">
    <citation type="journal article" date="2020" name="mSystems">
        <title>Genome- and Community-Level Interaction Insights into Carbon Utilization and Element Cycling Functions of Hydrothermarchaeota in Hydrothermal Sediment.</title>
        <authorList>
            <person name="Zhou Z."/>
            <person name="Liu Y."/>
            <person name="Xu W."/>
            <person name="Pan J."/>
            <person name="Luo Z.H."/>
            <person name="Li M."/>
        </authorList>
    </citation>
    <scope>NUCLEOTIDE SEQUENCE [LARGE SCALE GENOMIC DNA]</scope>
    <source>
        <strain evidence="10">SpSt-961</strain>
    </source>
</reference>
<keyword evidence="2" id="KW-0813">Transport</keyword>
<dbReference type="AlphaFoldDB" id="A0A7V3RIK4"/>
<dbReference type="InterPro" id="IPR036640">
    <property type="entry name" value="ABC1_TM_sf"/>
</dbReference>
<dbReference type="PANTHER" id="PTHR43394:SF1">
    <property type="entry name" value="ATP-BINDING CASSETTE SUB-FAMILY B MEMBER 10, MITOCHONDRIAL"/>
    <property type="match status" value="1"/>
</dbReference>
<dbReference type="FunFam" id="3.40.50.300:FF:000221">
    <property type="entry name" value="Multidrug ABC transporter ATP-binding protein"/>
    <property type="match status" value="1"/>
</dbReference>
<dbReference type="InterPro" id="IPR027417">
    <property type="entry name" value="P-loop_NTPase"/>
</dbReference>
<dbReference type="PROSITE" id="PS50893">
    <property type="entry name" value="ABC_TRANSPORTER_2"/>
    <property type="match status" value="1"/>
</dbReference>
<keyword evidence="6 10" id="KW-0067">ATP-binding</keyword>
<name>A0A7V3RIK4_UNCW3</name>
<evidence type="ECO:0000256" key="5">
    <source>
        <dbReference type="ARBA" id="ARBA00022741"/>
    </source>
</evidence>
<evidence type="ECO:0000256" key="3">
    <source>
        <dbReference type="ARBA" id="ARBA00022475"/>
    </source>
</evidence>
<evidence type="ECO:0000256" key="6">
    <source>
        <dbReference type="ARBA" id="ARBA00022840"/>
    </source>
</evidence>
<evidence type="ECO:0000313" key="10">
    <source>
        <dbReference type="EMBL" id="HGE78869.1"/>
    </source>
</evidence>
<dbReference type="InterPro" id="IPR003439">
    <property type="entry name" value="ABC_transporter-like_ATP-bd"/>
</dbReference>
<dbReference type="Gene3D" id="1.20.1560.10">
    <property type="entry name" value="ABC transporter type 1, transmembrane domain"/>
    <property type="match status" value="1"/>
</dbReference>
<organism evidence="10">
    <name type="scientific">candidate division WOR-3 bacterium</name>
    <dbReference type="NCBI Taxonomy" id="2052148"/>
    <lineage>
        <taxon>Bacteria</taxon>
        <taxon>Bacteria division WOR-3</taxon>
    </lineage>
</organism>
<dbReference type="Gene3D" id="3.40.50.300">
    <property type="entry name" value="P-loop containing nucleotide triphosphate hydrolases"/>
    <property type="match status" value="1"/>
</dbReference>
<proteinExistence type="predicted"/>
<dbReference type="PANTHER" id="PTHR43394">
    <property type="entry name" value="ATP-DEPENDENT PERMEASE MDL1, MITOCHONDRIAL"/>
    <property type="match status" value="1"/>
</dbReference>
<evidence type="ECO:0000259" key="9">
    <source>
        <dbReference type="PROSITE" id="PS50893"/>
    </source>
</evidence>
<keyword evidence="4" id="KW-0812">Transmembrane</keyword>
<evidence type="ECO:0000256" key="4">
    <source>
        <dbReference type="ARBA" id="ARBA00022692"/>
    </source>
</evidence>
<dbReference type="SUPFAM" id="SSF52540">
    <property type="entry name" value="P-loop containing nucleoside triphosphate hydrolases"/>
    <property type="match status" value="1"/>
</dbReference>
<gene>
    <name evidence="10" type="ORF">ENX68_07765</name>
</gene>
<evidence type="ECO:0000256" key="8">
    <source>
        <dbReference type="ARBA" id="ARBA00023136"/>
    </source>
</evidence>
<keyword evidence="3" id="KW-1003">Cell membrane</keyword>
<dbReference type="GO" id="GO:0015421">
    <property type="term" value="F:ABC-type oligopeptide transporter activity"/>
    <property type="evidence" value="ECO:0007669"/>
    <property type="project" value="TreeGrafter"/>
</dbReference>
<feature type="domain" description="ABC transporter" evidence="9">
    <location>
        <begin position="76"/>
        <end position="310"/>
    </location>
</feature>
<keyword evidence="8" id="KW-0472">Membrane</keyword>
<keyword evidence="5" id="KW-0547">Nucleotide-binding</keyword>
<dbReference type="Pfam" id="PF00005">
    <property type="entry name" value="ABC_tran"/>
    <property type="match status" value="1"/>
</dbReference>
<accession>A0A7V3RIK4</accession>
<dbReference type="InterPro" id="IPR003593">
    <property type="entry name" value="AAA+_ATPase"/>
</dbReference>
<sequence>MHWWTLGFAWVDHYWDIISLPQLYYKIFGPLRGLSDQINLIERSFASAERIFNLLTKPPEYENNETKKLVSVKNNIKFENVSFAYEKDEWVLKNLDFEIKKGEKIAIVGETGGGKTSIISLLLKFYKPNIGRINIDGIDLNEIDRYTLRQRIGFVPQDVILFPGTILDNLRLFRDEISVEKVYEVTERIGLHKSILNLPQGYNTNIVEQGINLSFGQKQLISFARALMFDPEIIILDEATSSVDPESEKLIQEGMKGLLQNRTAIIIAHRLTTSRLADRILVIHNGELVEQGRHSELLMKKGYYYRLYKLQYLQRGK</sequence>
<dbReference type="EMBL" id="DTOZ01000187">
    <property type="protein sequence ID" value="HGE78869.1"/>
    <property type="molecule type" value="Genomic_DNA"/>
</dbReference>
<dbReference type="GO" id="GO:0005524">
    <property type="term" value="F:ATP binding"/>
    <property type="evidence" value="ECO:0007669"/>
    <property type="project" value="UniProtKB-KW"/>
</dbReference>
<keyword evidence="7" id="KW-1133">Transmembrane helix</keyword>
<protein>
    <submittedName>
        <fullName evidence="10">ATP-binding cassette domain-containing protein</fullName>
    </submittedName>
</protein>
<comment type="subcellular location">
    <subcellularLocation>
        <location evidence="1">Cell membrane</location>
        <topology evidence="1">Multi-pass membrane protein</topology>
    </subcellularLocation>
</comment>
<dbReference type="CDD" id="cd03254">
    <property type="entry name" value="ABCC_Glucan_exporter_like"/>
    <property type="match status" value="1"/>
</dbReference>
<evidence type="ECO:0000256" key="2">
    <source>
        <dbReference type="ARBA" id="ARBA00022448"/>
    </source>
</evidence>
<dbReference type="GO" id="GO:0005886">
    <property type="term" value="C:plasma membrane"/>
    <property type="evidence" value="ECO:0007669"/>
    <property type="project" value="UniProtKB-SubCell"/>
</dbReference>